<evidence type="ECO:0000256" key="5">
    <source>
        <dbReference type="SAM" id="Phobius"/>
    </source>
</evidence>
<keyword evidence="8" id="KW-1185">Reference proteome</keyword>
<proteinExistence type="predicted"/>
<evidence type="ECO:0000313" key="7">
    <source>
        <dbReference type="EMBL" id="KAG6583550.1"/>
    </source>
</evidence>
<feature type="transmembrane region" description="Helical" evidence="5">
    <location>
        <begin position="20"/>
        <end position="40"/>
    </location>
</feature>
<evidence type="ECO:0000256" key="2">
    <source>
        <dbReference type="ARBA" id="ARBA00022692"/>
    </source>
</evidence>
<dbReference type="Proteomes" id="UP000685013">
    <property type="component" value="Chromosome 13"/>
</dbReference>
<evidence type="ECO:0000256" key="1">
    <source>
        <dbReference type="ARBA" id="ARBA00004141"/>
    </source>
</evidence>
<feature type="domain" description="Nodulin-like" evidence="6">
    <location>
        <begin position="20"/>
        <end position="78"/>
    </location>
</feature>
<evidence type="ECO:0000256" key="4">
    <source>
        <dbReference type="ARBA" id="ARBA00023136"/>
    </source>
</evidence>
<gene>
    <name evidence="7" type="ORF">SDJN03_19482</name>
</gene>
<dbReference type="PROSITE" id="PS51257">
    <property type="entry name" value="PROKAR_LIPOPROTEIN"/>
    <property type="match status" value="1"/>
</dbReference>
<comment type="subcellular location">
    <subcellularLocation>
        <location evidence="1">Membrane</location>
        <topology evidence="1">Multi-pass membrane protein</topology>
    </subcellularLocation>
</comment>
<name>A0AAV6MN92_9ROSI</name>
<keyword evidence="4 5" id="KW-0472">Membrane</keyword>
<dbReference type="PANTHER" id="PTHR21576">
    <property type="entry name" value="UNCHARACTERIZED NODULIN-LIKE PROTEIN"/>
    <property type="match status" value="1"/>
</dbReference>
<sequence length="100" mass="11387">MGDNRGAENWLFVKQVVEGRWFSVFTSFPIMIGCGSPYLFGTYSKLLKTKFDYNQTQLNTLGFAKDLGTNLEFLPGFSPRWLRRGCFSLWGYPPISSATL</sequence>
<reference evidence="7 8" key="1">
    <citation type="journal article" date="2021" name="Hortic Res">
        <title>The domestication of Cucurbita argyrosperma as revealed by the genome of its wild relative.</title>
        <authorList>
            <person name="Barrera-Redondo J."/>
            <person name="Sanchez-de la Vega G."/>
            <person name="Aguirre-Liguori J.A."/>
            <person name="Castellanos-Morales G."/>
            <person name="Gutierrez-Guerrero Y.T."/>
            <person name="Aguirre-Dugua X."/>
            <person name="Aguirre-Planter E."/>
            <person name="Tenaillon M.I."/>
            <person name="Lira-Saade R."/>
            <person name="Eguiarte L.E."/>
        </authorList>
    </citation>
    <scope>NUCLEOTIDE SEQUENCE [LARGE SCALE GENOMIC DNA]</scope>
    <source>
        <strain evidence="7">JBR-2021</strain>
    </source>
</reference>
<evidence type="ECO:0000256" key="3">
    <source>
        <dbReference type="ARBA" id="ARBA00022989"/>
    </source>
</evidence>
<evidence type="ECO:0000259" key="6">
    <source>
        <dbReference type="Pfam" id="PF06813"/>
    </source>
</evidence>
<protein>
    <recommendedName>
        <fullName evidence="6">Nodulin-like domain-containing protein</fullName>
    </recommendedName>
</protein>
<keyword evidence="2 5" id="KW-0812">Transmembrane</keyword>
<dbReference type="GO" id="GO:0016020">
    <property type="term" value="C:membrane"/>
    <property type="evidence" value="ECO:0007669"/>
    <property type="project" value="UniProtKB-SubCell"/>
</dbReference>
<feature type="non-terminal residue" evidence="7">
    <location>
        <position position="1"/>
    </location>
</feature>
<keyword evidence="3 5" id="KW-1133">Transmembrane helix</keyword>
<dbReference type="EMBL" id="JAGKQH010000013">
    <property type="protein sequence ID" value="KAG6583550.1"/>
    <property type="molecule type" value="Genomic_DNA"/>
</dbReference>
<evidence type="ECO:0000313" key="8">
    <source>
        <dbReference type="Proteomes" id="UP000685013"/>
    </source>
</evidence>
<organism evidence="7 8">
    <name type="scientific">Cucurbita argyrosperma subsp. sororia</name>
    <dbReference type="NCBI Taxonomy" id="37648"/>
    <lineage>
        <taxon>Eukaryota</taxon>
        <taxon>Viridiplantae</taxon>
        <taxon>Streptophyta</taxon>
        <taxon>Embryophyta</taxon>
        <taxon>Tracheophyta</taxon>
        <taxon>Spermatophyta</taxon>
        <taxon>Magnoliopsida</taxon>
        <taxon>eudicotyledons</taxon>
        <taxon>Gunneridae</taxon>
        <taxon>Pentapetalae</taxon>
        <taxon>rosids</taxon>
        <taxon>fabids</taxon>
        <taxon>Cucurbitales</taxon>
        <taxon>Cucurbitaceae</taxon>
        <taxon>Cucurbiteae</taxon>
        <taxon>Cucurbita</taxon>
    </lineage>
</organism>
<dbReference type="AlphaFoldDB" id="A0AAV6MN92"/>
<comment type="caution">
    <text evidence="7">The sequence shown here is derived from an EMBL/GenBank/DDBJ whole genome shotgun (WGS) entry which is preliminary data.</text>
</comment>
<dbReference type="InterPro" id="IPR010658">
    <property type="entry name" value="Nodulin-like"/>
</dbReference>
<dbReference type="Pfam" id="PF06813">
    <property type="entry name" value="Nodulin-like"/>
    <property type="match status" value="1"/>
</dbReference>
<accession>A0AAV6MN92</accession>
<dbReference type="PANTHER" id="PTHR21576:SF29">
    <property type="entry name" value="NODULIN-LIKE DOMAIN-CONTAINING PROTEIN"/>
    <property type="match status" value="1"/>
</dbReference>